<keyword evidence="1" id="KW-1133">Transmembrane helix</keyword>
<accession>A0ABQ0BG36</accession>
<evidence type="ECO:0000313" key="2">
    <source>
        <dbReference type="EMBL" id="GAA6410418.1"/>
    </source>
</evidence>
<sequence>MRHFKAVGKGKVKKEILKKAFMKLLPIKCSYLFVSMAYGIMMEDAGVTW</sequence>
<comment type="caution">
    <text evidence="2">The sequence shown here is derived from an EMBL/GenBank/DDBJ whole genome shotgun (WGS) entry which is preliminary data.</text>
</comment>
<name>A0ABQ0BG36_9FIRM</name>
<gene>
    <name evidence="2" type="ORF">K040078D81_45350</name>
</gene>
<dbReference type="RefSeq" id="WP_390408842.1">
    <property type="nucleotide sequence ID" value="NZ_BAABYW010000001.1"/>
</dbReference>
<dbReference type="EMBL" id="BAABYW010000001">
    <property type="protein sequence ID" value="GAA6410418.1"/>
    <property type="molecule type" value="Genomic_DNA"/>
</dbReference>
<proteinExistence type="predicted"/>
<keyword evidence="1" id="KW-0812">Transmembrane</keyword>
<keyword evidence="1" id="KW-0472">Membrane</keyword>
<dbReference type="Proteomes" id="UP001600943">
    <property type="component" value="Unassembled WGS sequence"/>
</dbReference>
<organism evidence="2 3">
    <name type="scientific">Blautia hominis</name>
    <dbReference type="NCBI Taxonomy" id="2025493"/>
    <lineage>
        <taxon>Bacteria</taxon>
        <taxon>Bacillati</taxon>
        <taxon>Bacillota</taxon>
        <taxon>Clostridia</taxon>
        <taxon>Lachnospirales</taxon>
        <taxon>Lachnospiraceae</taxon>
        <taxon>Blautia</taxon>
    </lineage>
</organism>
<reference evidence="2 3" key="1">
    <citation type="submission" date="2024-04" db="EMBL/GenBank/DDBJ databases">
        <title>Defined microbial consortia suppress multidrug-resistant proinflammatory Enterobacteriaceae via ecological control.</title>
        <authorList>
            <person name="Furuichi M."/>
            <person name="Kawaguchi T."/>
            <person name="Pust M."/>
            <person name="Yasuma K."/>
            <person name="Plichta D."/>
            <person name="Hasegawa N."/>
            <person name="Ohya T."/>
            <person name="Bhattarai S."/>
            <person name="Sasajima S."/>
            <person name="Aoto Y."/>
            <person name="Tuganbaev T."/>
            <person name="Yaginuma M."/>
            <person name="Ueda M."/>
            <person name="Okahashi N."/>
            <person name="Amafuji K."/>
            <person name="Kiridooshi Y."/>
            <person name="Sugita K."/>
            <person name="Strazar M."/>
            <person name="Skelly A."/>
            <person name="Suda W."/>
            <person name="Hattori M."/>
            <person name="Nakamoto N."/>
            <person name="Caballero S."/>
            <person name="Norman J."/>
            <person name="Olle B."/>
            <person name="Tanoue T."/>
            <person name="Arita M."/>
            <person name="Bucci V."/>
            <person name="Atarashi K."/>
            <person name="Xavier R."/>
            <person name="Honda K."/>
        </authorList>
    </citation>
    <scope>NUCLEOTIDE SEQUENCE [LARGE SCALE GENOMIC DNA]</scope>
    <source>
        <strain evidence="3">k04-0078-D8-1</strain>
    </source>
</reference>
<feature type="transmembrane region" description="Helical" evidence="1">
    <location>
        <begin position="21"/>
        <end position="41"/>
    </location>
</feature>
<evidence type="ECO:0000256" key="1">
    <source>
        <dbReference type="SAM" id="Phobius"/>
    </source>
</evidence>
<protein>
    <submittedName>
        <fullName evidence="2">Uncharacterized protein</fullName>
    </submittedName>
</protein>
<evidence type="ECO:0000313" key="3">
    <source>
        <dbReference type="Proteomes" id="UP001600943"/>
    </source>
</evidence>
<keyword evidence="3" id="KW-1185">Reference proteome</keyword>